<keyword evidence="4" id="KW-1185">Reference proteome</keyword>
<feature type="domain" description="Tail sheath protein C-terminal" evidence="2">
    <location>
        <begin position="248"/>
        <end position="364"/>
    </location>
</feature>
<dbReference type="RefSeq" id="WP_369868745.1">
    <property type="nucleotide sequence ID" value="NZ_JBGFFE010000007.1"/>
</dbReference>
<comment type="similarity">
    <text evidence="1">Belongs to the myoviridae tail sheath protein family.</text>
</comment>
<dbReference type="Gene3D" id="3.40.50.11790">
    <property type="match status" value="1"/>
</dbReference>
<evidence type="ECO:0000259" key="2">
    <source>
        <dbReference type="Pfam" id="PF17482"/>
    </source>
</evidence>
<reference evidence="3 4" key="1">
    <citation type="submission" date="2024-08" db="EMBL/GenBank/DDBJ databases">
        <title>Clostridium lapicellarii sp. nov., and Clostridium renhuaiense sp. nov., two species isolated from the mud in a fermentation cellar used for producing sauce-flavour Chinese liquors.</title>
        <authorList>
            <person name="Yang F."/>
            <person name="Wang H."/>
            <person name="Chen L.Q."/>
            <person name="Zhou N."/>
            <person name="Lu J.J."/>
            <person name="Pu X.X."/>
            <person name="Wan B."/>
            <person name="Wang L."/>
            <person name="Liu S.J."/>
        </authorList>
    </citation>
    <scope>NUCLEOTIDE SEQUENCE [LARGE SCALE GENOMIC DNA]</scope>
    <source>
        <strain evidence="3 4">MT-113</strain>
    </source>
</reference>
<dbReference type="EMBL" id="JBGFFE010000007">
    <property type="protein sequence ID" value="MEY8763341.1"/>
    <property type="molecule type" value="Genomic_DNA"/>
</dbReference>
<evidence type="ECO:0000256" key="1">
    <source>
        <dbReference type="ARBA" id="ARBA00008005"/>
    </source>
</evidence>
<name>A0ABV4DXQ2_9CLOT</name>
<accession>A0ABV4DXQ2</accession>
<dbReference type="Pfam" id="PF17482">
    <property type="entry name" value="Phage_sheath_1C"/>
    <property type="match status" value="1"/>
</dbReference>
<gene>
    <name evidence="3" type="ORF">AB8S09_06765</name>
</gene>
<proteinExistence type="inferred from homology"/>
<organism evidence="3 4">
    <name type="scientific">Clostridium lapidicellarium</name>
    <dbReference type="NCBI Taxonomy" id="3240931"/>
    <lineage>
        <taxon>Bacteria</taxon>
        <taxon>Bacillati</taxon>
        <taxon>Bacillota</taxon>
        <taxon>Clostridia</taxon>
        <taxon>Eubacteriales</taxon>
        <taxon>Clostridiaceae</taxon>
        <taxon>Clostridium</taxon>
    </lineage>
</organism>
<dbReference type="InterPro" id="IPR020287">
    <property type="entry name" value="Tail_sheath_C"/>
</dbReference>
<comment type="caution">
    <text evidence="3">The sequence shown here is derived from an EMBL/GenBank/DDBJ whole genome shotgun (WGS) entry which is preliminary data.</text>
</comment>
<evidence type="ECO:0000313" key="4">
    <source>
        <dbReference type="Proteomes" id="UP001565220"/>
    </source>
</evidence>
<evidence type="ECO:0000313" key="3">
    <source>
        <dbReference type="EMBL" id="MEY8763341.1"/>
    </source>
</evidence>
<dbReference type="Gene3D" id="3.30.1370.220">
    <property type="match status" value="1"/>
</dbReference>
<dbReference type="Proteomes" id="UP001565220">
    <property type="component" value="Unassembled WGS sequence"/>
</dbReference>
<protein>
    <submittedName>
        <fullName evidence="3">Phage tail sheath C-terminal domain-containing protein</fullName>
    </submittedName>
</protein>
<sequence length="368" mass="40388">MSINLPQINIIFKQLASSFIERSERGNVILIVKDDTDKTFTSKVYNQQTDLDADKALYTADNYAYISDCFLGKPNKVTVVRVDATDGVFTDALNVVQGLETGWIGIYEGTSTQADQDALVTFVKGQRANKKNFKCAVFAPTTPPNDKGVVVLGNTNITFKDSRVTQTGDKAIPTLIGYLAGANVMKGTTYTVLSNLASVTEPADVQTAINAGQLILINEDAEVKIGVGINSLTDAPEGSPTGTENDESYIEIVEAEDMIQDDIRAAFKSGYLGVLKNNLDNQMLFLSAVNRYFDSLETANILDDQYDNKAEIDVPKQRQVWENAGTDTSKLTDAQIRGMTYKRDIYLAGDVKILFAMENLYFGITMHN</sequence>